<evidence type="ECO:0000313" key="13">
    <source>
        <dbReference type="Proteomes" id="UP000007488"/>
    </source>
</evidence>
<dbReference type="Pfam" id="PF00800">
    <property type="entry name" value="PDT"/>
    <property type="match status" value="1"/>
</dbReference>
<keyword evidence="13" id="KW-1185">Reference proteome</keyword>
<dbReference type="Gene3D" id="3.40.190.10">
    <property type="entry name" value="Periplasmic binding protein-like II"/>
    <property type="match status" value="2"/>
</dbReference>
<dbReference type="eggNOG" id="COG0077">
    <property type="taxonomic scope" value="Bacteria"/>
</dbReference>
<evidence type="ECO:0000259" key="10">
    <source>
        <dbReference type="PROSITE" id="PS51171"/>
    </source>
</evidence>
<gene>
    <name evidence="12" type="ordered locus">Sgly_2370</name>
</gene>
<dbReference type="PROSITE" id="PS51171">
    <property type="entry name" value="PREPHENATE_DEHYDR_3"/>
    <property type="match status" value="1"/>
</dbReference>
<dbReference type="Proteomes" id="UP000007488">
    <property type="component" value="Chromosome"/>
</dbReference>
<dbReference type="GO" id="GO:0004664">
    <property type="term" value="F:prephenate dehydratase activity"/>
    <property type="evidence" value="ECO:0007669"/>
    <property type="project" value="UniProtKB-EC"/>
</dbReference>
<comment type="catalytic activity">
    <reaction evidence="8">
        <text>prephenate + H(+) = 3-phenylpyruvate + CO2 + H2O</text>
        <dbReference type="Rhea" id="RHEA:21648"/>
        <dbReference type="ChEBI" id="CHEBI:15377"/>
        <dbReference type="ChEBI" id="CHEBI:15378"/>
        <dbReference type="ChEBI" id="CHEBI:16526"/>
        <dbReference type="ChEBI" id="CHEBI:18005"/>
        <dbReference type="ChEBI" id="CHEBI:29934"/>
        <dbReference type="EC" id="4.2.1.51"/>
    </reaction>
</comment>
<feature type="domain" description="ACT" evidence="11">
    <location>
        <begin position="216"/>
        <end position="293"/>
    </location>
</feature>
<dbReference type="SUPFAM" id="SSF53850">
    <property type="entry name" value="Periplasmic binding protein-like II"/>
    <property type="match status" value="1"/>
</dbReference>
<dbReference type="EC" id="4.2.1.51" evidence="2"/>
<dbReference type="STRING" id="645991.Sgly_2370"/>
<evidence type="ECO:0000256" key="3">
    <source>
        <dbReference type="ARBA" id="ARBA00021872"/>
    </source>
</evidence>
<dbReference type="GO" id="GO:0005737">
    <property type="term" value="C:cytoplasm"/>
    <property type="evidence" value="ECO:0007669"/>
    <property type="project" value="TreeGrafter"/>
</dbReference>
<dbReference type="InterPro" id="IPR045865">
    <property type="entry name" value="ACT-like_dom_sf"/>
</dbReference>
<dbReference type="InterPro" id="IPR018528">
    <property type="entry name" value="Preph_deHydtase_CS"/>
</dbReference>
<dbReference type="RefSeq" id="WP_013625522.1">
    <property type="nucleotide sequence ID" value="NC_015172.1"/>
</dbReference>
<dbReference type="PIRSF" id="PIRSF001500">
    <property type="entry name" value="Chor_mut_pdt_Ppr"/>
    <property type="match status" value="1"/>
</dbReference>
<evidence type="ECO:0000256" key="5">
    <source>
        <dbReference type="ARBA" id="ARBA00023141"/>
    </source>
</evidence>
<evidence type="ECO:0000256" key="8">
    <source>
        <dbReference type="ARBA" id="ARBA00047848"/>
    </source>
</evidence>
<dbReference type="InterPro" id="IPR008242">
    <property type="entry name" value="Chor_mutase/pphenate_deHydtase"/>
</dbReference>
<reference evidence="13" key="2">
    <citation type="submission" date="2011-02" db="EMBL/GenBank/DDBJ databases">
        <title>The complete genome of Syntrophobotulus glycolicus DSM 8271.</title>
        <authorList>
            <person name="Lucas S."/>
            <person name="Copeland A."/>
            <person name="Lapidus A."/>
            <person name="Bruce D."/>
            <person name="Goodwin L."/>
            <person name="Pitluck S."/>
            <person name="Kyrpides N."/>
            <person name="Mavromatis K."/>
            <person name="Pagani I."/>
            <person name="Ivanova N."/>
            <person name="Mikhailova N."/>
            <person name="Chertkov O."/>
            <person name="Held B."/>
            <person name="Detter J.C."/>
            <person name="Tapia R."/>
            <person name="Han C."/>
            <person name="Land M."/>
            <person name="Hauser L."/>
            <person name="Markowitz V."/>
            <person name="Cheng J.-F."/>
            <person name="Hugenholtz P."/>
            <person name="Woyke T."/>
            <person name="Wu D."/>
            <person name="Spring S."/>
            <person name="Schroeder M."/>
            <person name="Brambilla E."/>
            <person name="Klenk H.-P."/>
            <person name="Eisen J.A."/>
        </authorList>
    </citation>
    <scope>NUCLEOTIDE SEQUENCE [LARGE SCALE GENOMIC DNA]</scope>
    <source>
        <strain evidence="13">DSM 8271 / FlGlyR</strain>
    </source>
</reference>
<accession>F0SUU1</accession>
<feature type="site" description="Essential for prephenate dehydratase activity" evidence="9">
    <location>
        <position position="187"/>
    </location>
</feature>
<dbReference type="EMBL" id="CP002547">
    <property type="protein sequence ID" value="ADY56657.1"/>
    <property type="molecule type" value="Genomic_DNA"/>
</dbReference>
<dbReference type="HOGENOM" id="CLU_035008_1_1_9"/>
<keyword evidence="7 12" id="KW-0456">Lyase</keyword>
<dbReference type="PROSITE" id="PS00857">
    <property type="entry name" value="PREPHENATE_DEHYDR_1"/>
    <property type="match status" value="1"/>
</dbReference>
<organism evidence="12 13">
    <name type="scientific">Syntrophobotulus glycolicus (strain DSM 8271 / FlGlyR)</name>
    <dbReference type="NCBI Taxonomy" id="645991"/>
    <lineage>
        <taxon>Bacteria</taxon>
        <taxon>Bacillati</taxon>
        <taxon>Bacillota</taxon>
        <taxon>Clostridia</taxon>
        <taxon>Eubacteriales</taxon>
        <taxon>Desulfitobacteriaceae</taxon>
        <taxon>Syntrophobotulus</taxon>
    </lineage>
</organism>
<dbReference type="UniPathway" id="UPA00121">
    <property type="reaction ID" value="UER00345"/>
</dbReference>
<evidence type="ECO:0000256" key="1">
    <source>
        <dbReference type="ARBA" id="ARBA00004741"/>
    </source>
</evidence>
<dbReference type="AlphaFoldDB" id="F0SUU1"/>
<keyword evidence="4" id="KW-0028">Amino-acid biosynthesis</keyword>
<evidence type="ECO:0000256" key="4">
    <source>
        <dbReference type="ARBA" id="ARBA00022605"/>
    </source>
</evidence>
<dbReference type="GO" id="GO:0009094">
    <property type="term" value="P:L-phenylalanine biosynthetic process"/>
    <property type="evidence" value="ECO:0007669"/>
    <property type="project" value="UniProtKB-UniPathway"/>
</dbReference>
<dbReference type="PROSITE" id="PS51671">
    <property type="entry name" value="ACT"/>
    <property type="match status" value="1"/>
</dbReference>
<name>F0SUU1_SYNGF</name>
<dbReference type="PANTHER" id="PTHR21022:SF19">
    <property type="entry name" value="PREPHENATE DEHYDRATASE-RELATED"/>
    <property type="match status" value="1"/>
</dbReference>
<keyword evidence="6" id="KW-0584">Phenylalanine biosynthesis</keyword>
<evidence type="ECO:0000256" key="6">
    <source>
        <dbReference type="ARBA" id="ARBA00023222"/>
    </source>
</evidence>
<dbReference type="InterPro" id="IPR001086">
    <property type="entry name" value="Preph_deHydtase"/>
</dbReference>
<proteinExistence type="predicted"/>
<evidence type="ECO:0000313" key="12">
    <source>
        <dbReference type="EMBL" id="ADY56657.1"/>
    </source>
</evidence>
<dbReference type="NCBIfam" id="NF008865">
    <property type="entry name" value="PRK11898.1"/>
    <property type="match status" value="1"/>
</dbReference>
<evidence type="ECO:0000256" key="2">
    <source>
        <dbReference type="ARBA" id="ARBA00013147"/>
    </source>
</evidence>
<dbReference type="SUPFAM" id="SSF55021">
    <property type="entry name" value="ACT-like"/>
    <property type="match status" value="1"/>
</dbReference>
<feature type="domain" description="Prephenate dehydratase" evidence="10">
    <location>
        <begin position="17"/>
        <end position="194"/>
    </location>
</feature>
<dbReference type="Gene3D" id="3.30.70.260">
    <property type="match status" value="1"/>
</dbReference>
<dbReference type="CDD" id="cd13631">
    <property type="entry name" value="PBP2_Ct-PDT_like"/>
    <property type="match status" value="1"/>
</dbReference>
<dbReference type="InterPro" id="IPR002912">
    <property type="entry name" value="ACT_dom"/>
</dbReference>
<dbReference type="KEGG" id="sgy:Sgly_2370"/>
<dbReference type="CDD" id="cd04905">
    <property type="entry name" value="ACT_CM-PDT"/>
    <property type="match status" value="1"/>
</dbReference>
<protein>
    <recommendedName>
        <fullName evidence="3">Prephenate dehydratase</fullName>
        <ecNumber evidence="2">4.2.1.51</ecNumber>
    </recommendedName>
</protein>
<evidence type="ECO:0000259" key="11">
    <source>
        <dbReference type="PROSITE" id="PS51671"/>
    </source>
</evidence>
<sequence>MTKAEITERNKMGDKPSVGFLGVPGSYSEQALIEYFGTDKEAVSFRDFEGIFEALKENKINYGIVPIENSSTGGISEVYDLLGRYPAEIIGERIIQVVHFLIGLPGTKLEDIEEVYSMPQVFTQCRIFIRNNPSWNQVACASTAGSAEKVLEMGSLKKAAIAGKRAAEIYGLDILAEAINDHPNNYTRFVVIKNRKIEDPKFSGIIREKEIPDKISVTLSLPHEPGSLFRVLKHFETARINLLKIESRPALHKPWEYVFYIDFEGSLTDERVSRALKVIGEESLNFRLLGNYRAHRSF</sequence>
<reference evidence="12 13" key="1">
    <citation type="journal article" date="2011" name="Stand. Genomic Sci.">
        <title>Complete genome sequence of Syntrophobotulus glycolicus type strain (FlGlyR).</title>
        <authorList>
            <person name="Han C."/>
            <person name="Mwirichia R."/>
            <person name="Chertkov O."/>
            <person name="Held B."/>
            <person name="Lapidus A."/>
            <person name="Nolan M."/>
            <person name="Lucas S."/>
            <person name="Hammon N."/>
            <person name="Deshpande S."/>
            <person name="Cheng J.F."/>
            <person name="Tapia R."/>
            <person name="Goodwin L."/>
            <person name="Pitluck S."/>
            <person name="Huntemann M."/>
            <person name="Liolios K."/>
            <person name="Ivanova N."/>
            <person name="Pagani I."/>
            <person name="Mavromatis K."/>
            <person name="Ovchinikova G."/>
            <person name="Pati A."/>
            <person name="Chen A."/>
            <person name="Palaniappan K."/>
            <person name="Land M."/>
            <person name="Hauser L."/>
            <person name="Brambilla E.M."/>
            <person name="Rohde M."/>
            <person name="Spring S."/>
            <person name="Sikorski J."/>
            <person name="Goker M."/>
            <person name="Woyke T."/>
            <person name="Bristow J."/>
            <person name="Eisen J.A."/>
            <person name="Markowitz V."/>
            <person name="Hugenholtz P."/>
            <person name="Kyrpides N.C."/>
            <person name="Klenk H.P."/>
            <person name="Detter J.C."/>
        </authorList>
    </citation>
    <scope>NUCLEOTIDE SEQUENCE [LARGE SCALE GENOMIC DNA]</scope>
    <source>
        <strain evidence="13">DSM 8271 / FlGlyR</strain>
    </source>
</reference>
<evidence type="ECO:0000256" key="9">
    <source>
        <dbReference type="PIRSR" id="PIRSR001500-2"/>
    </source>
</evidence>
<keyword evidence="5" id="KW-0057">Aromatic amino acid biosynthesis</keyword>
<comment type="pathway">
    <text evidence="1">Amino-acid biosynthesis; L-phenylalanine biosynthesis; phenylpyruvate from prephenate: step 1/1.</text>
</comment>
<evidence type="ECO:0000256" key="7">
    <source>
        <dbReference type="ARBA" id="ARBA00023239"/>
    </source>
</evidence>
<dbReference type="PANTHER" id="PTHR21022">
    <property type="entry name" value="PREPHENATE DEHYDRATASE P PROTEIN"/>
    <property type="match status" value="1"/>
</dbReference>